<keyword evidence="5" id="KW-1185">Reference proteome</keyword>
<dbReference type="InterPro" id="IPR054790">
    <property type="entry name" value="MurU"/>
</dbReference>
<dbReference type="PANTHER" id="PTHR43584:SF8">
    <property type="entry name" value="N-ACETYLMURAMATE ALPHA-1-PHOSPHATE URIDYLYLTRANSFERASE"/>
    <property type="match status" value="1"/>
</dbReference>
<keyword evidence="1" id="KW-0808">Transferase</keyword>
<dbReference type="InterPro" id="IPR050065">
    <property type="entry name" value="GlmU-like"/>
</dbReference>
<proteinExistence type="predicted"/>
<evidence type="ECO:0000256" key="2">
    <source>
        <dbReference type="ARBA" id="ARBA00022695"/>
    </source>
</evidence>
<dbReference type="PANTHER" id="PTHR43584">
    <property type="entry name" value="NUCLEOTIDYL TRANSFERASE"/>
    <property type="match status" value="1"/>
</dbReference>
<sequence>MKALIFAAGFGERMRPLTEHTPKPLLPVGGTALIVWHLRKLAALGVDEVVINTSWLAEQFPQALGDGGAFGLRLTYSFEGPTPLETGGGMLHALPLLGDAPFLLVNGDIWSDFDFARLSDTPAGLAQLVLVDPPAYAARADFALDADGKVRADLPATHTYAGIGMYRPALLRDWQSIVGPLPESAGMAPRFALAPILRAQMAAGVIDGIHHGGRWTDVGTPQRLADLQRELAGPDVWRDPGPGTRDS</sequence>
<evidence type="ECO:0000313" key="4">
    <source>
        <dbReference type="EMBL" id="MCD0267046.1"/>
    </source>
</evidence>
<dbReference type="Pfam" id="PF00483">
    <property type="entry name" value="NTP_transferase"/>
    <property type="match status" value="1"/>
</dbReference>
<dbReference type="Gene3D" id="3.90.550.10">
    <property type="entry name" value="Spore Coat Polysaccharide Biosynthesis Protein SpsA, Chain A"/>
    <property type="match status" value="1"/>
</dbReference>
<dbReference type="EMBL" id="JAFFQI010000193">
    <property type="protein sequence ID" value="MCD0267046.1"/>
    <property type="molecule type" value="Genomic_DNA"/>
</dbReference>
<gene>
    <name evidence="4" type="ORF">JWH11_11495</name>
</gene>
<evidence type="ECO:0000256" key="1">
    <source>
        <dbReference type="ARBA" id="ARBA00022679"/>
    </source>
</evidence>
<dbReference type="RefSeq" id="WP_230436607.1">
    <property type="nucleotide sequence ID" value="NZ_JAFFQH010000183.1"/>
</dbReference>
<dbReference type="SUPFAM" id="SSF53448">
    <property type="entry name" value="Nucleotide-diphospho-sugar transferases"/>
    <property type="match status" value="1"/>
</dbReference>
<dbReference type="Proteomes" id="UP001430396">
    <property type="component" value="Unassembled WGS sequence"/>
</dbReference>
<name>A0ABS8NVC7_9XANT</name>
<dbReference type="NCBIfam" id="NF045761">
    <property type="entry name" value="NAMPUrTaseMurU"/>
    <property type="match status" value="1"/>
</dbReference>
<keyword evidence="2" id="KW-0548">Nucleotidyltransferase</keyword>
<dbReference type="CDD" id="cd06422">
    <property type="entry name" value="NTP_transferase_like_1"/>
    <property type="match status" value="1"/>
</dbReference>
<dbReference type="InterPro" id="IPR029044">
    <property type="entry name" value="Nucleotide-diphossugar_trans"/>
</dbReference>
<evidence type="ECO:0000259" key="3">
    <source>
        <dbReference type="Pfam" id="PF00483"/>
    </source>
</evidence>
<dbReference type="InterPro" id="IPR005835">
    <property type="entry name" value="NTP_transferase_dom"/>
</dbReference>
<reference evidence="4" key="1">
    <citation type="submission" date="2021-02" db="EMBL/GenBank/DDBJ databases">
        <title>Copper resistance gene diversity in local Xanthomonas species at agrochemical polluted sites in Trinidad, Trinidad and Tobago.</title>
        <authorList>
            <person name="Ramnarine S.D.B.J."/>
            <person name="Ramsubhag A."/>
            <person name="Jayaraman J."/>
        </authorList>
    </citation>
    <scope>NUCLEOTIDE SEQUENCE</scope>
    <source>
        <strain evidence="4">CaNP6A</strain>
    </source>
</reference>
<accession>A0ABS8NVC7</accession>
<comment type="caution">
    <text evidence="4">The sequence shown here is derived from an EMBL/GenBank/DDBJ whole genome shotgun (WGS) entry which is preliminary data.</text>
</comment>
<feature type="domain" description="Nucleotidyl transferase" evidence="3">
    <location>
        <begin position="2"/>
        <end position="142"/>
    </location>
</feature>
<protein>
    <submittedName>
        <fullName evidence="4">Nucleotidyltransferase family protein</fullName>
    </submittedName>
</protein>
<evidence type="ECO:0000313" key="5">
    <source>
        <dbReference type="Proteomes" id="UP001430396"/>
    </source>
</evidence>
<organism evidence="4 5">
    <name type="scientific">Xanthomonas melonis</name>
    <dbReference type="NCBI Taxonomy" id="56456"/>
    <lineage>
        <taxon>Bacteria</taxon>
        <taxon>Pseudomonadati</taxon>
        <taxon>Pseudomonadota</taxon>
        <taxon>Gammaproteobacteria</taxon>
        <taxon>Lysobacterales</taxon>
        <taxon>Lysobacteraceae</taxon>
        <taxon>Xanthomonas</taxon>
    </lineage>
</organism>